<evidence type="ECO:0000313" key="2">
    <source>
        <dbReference type="Proteomes" id="UP000014264"/>
    </source>
</evidence>
<reference evidence="1 2" key="1">
    <citation type="journal article" date="2013" name="PLoS ONE">
        <title>Lactobacillus paracasei comparative genomics: towards species pan-genome definition and exploitation of diversity.</title>
        <authorList>
            <person name="Smokvina T."/>
            <person name="Wels M."/>
            <person name="Polka J."/>
            <person name="Chervaux C."/>
            <person name="Brisse S."/>
            <person name="Boekhorst J."/>
            <person name="van Hylckama Vlieg J.E."/>
            <person name="Siezen R.J."/>
        </authorList>
    </citation>
    <scope>NUCLEOTIDE SEQUENCE [LARGE SCALE GENOMIC DNA]</scope>
    <source>
        <strain evidence="1 2">Lpp14</strain>
    </source>
</reference>
<dbReference type="InterPro" id="IPR004260">
    <property type="entry name" value="Pyr-dimer_DNA_glycosylase"/>
</dbReference>
<dbReference type="InterPro" id="IPR012650">
    <property type="entry name" value="CHP02328"/>
</dbReference>
<dbReference type="EMBL" id="ANJZ01000038">
    <property type="protein sequence ID" value="EPC68898.1"/>
    <property type="molecule type" value="Genomic_DNA"/>
</dbReference>
<sequence length="135" mass="16153">ILRLVFKKGSRNVRLWHQDLIQQLPRQQLLGQHREIAALRGNGWGRKHATVNYVFAHSPYKLFQFHCIVLREMEKRGYHPDQKWYDPLYRGQHCPAYKQLNQVALTIPIYPEHDQRYKHVCLTNLQNKGIFLNLP</sequence>
<gene>
    <name evidence="1" type="ORF">Lpp14_01404</name>
</gene>
<accession>A0A829H226</accession>
<protein>
    <recommendedName>
        <fullName evidence="3">Pyrimidine dimer DNA glycosylase</fullName>
    </recommendedName>
</protein>
<dbReference type="Pfam" id="PF03013">
    <property type="entry name" value="Pyr_excise"/>
    <property type="match status" value="1"/>
</dbReference>
<organism evidence="1 2">
    <name type="scientific">Lacticaseibacillus paracasei subsp. paracasei Lpp14</name>
    <dbReference type="NCBI Taxonomy" id="1256204"/>
    <lineage>
        <taxon>Bacteria</taxon>
        <taxon>Bacillati</taxon>
        <taxon>Bacillota</taxon>
        <taxon>Bacilli</taxon>
        <taxon>Lactobacillales</taxon>
        <taxon>Lactobacillaceae</taxon>
        <taxon>Lacticaseibacillus</taxon>
    </lineage>
</organism>
<comment type="caution">
    <text evidence="1">The sequence shown here is derived from an EMBL/GenBank/DDBJ whole genome shotgun (WGS) entry which is preliminary data.</text>
</comment>
<proteinExistence type="predicted"/>
<evidence type="ECO:0000313" key="1">
    <source>
        <dbReference type="EMBL" id="EPC68898.1"/>
    </source>
</evidence>
<dbReference type="AlphaFoldDB" id="A0A829H226"/>
<feature type="non-terminal residue" evidence="1">
    <location>
        <position position="1"/>
    </location>
</feature>
<dbReference type="Proteomes" id="UP000014264">
    <property type="component" value="Unassembled WGS sequence"/>
</dbReference>
<evidence type="ECO:0008006" key="3">
    <source>
        <dbReference type="Google" id="ProtNLM"/>
    </source>
</evidence>
<name>A0A829H226_LACPA</name>
<dbReference type="NCBIfam" id="TIGR02328">
    <property type="entry name" value="TIGR02328 family protein"/>
    <property type="match status" value="1"/>
</dbReference>